<name>A0A8S9P4M1_BRACR</name>
<reference evidence="2" key="1">
    <citation type="submission" date="2019-12" db="EMBL/GenBank/DDBJ databases">
        <title>Genome sequencing and annotation of Brassica cretica.</title>
        <authorList>
            <person name="Studholme D.J."/>
            <person name="Sarris P."/>
        </authorList>
    </citation>
    <scope>NUCLEOTIDE SEQUENCE</scope>
    <source>
        <strain evidence="2">PFS-109/04</strain>
        <tissue evidence="2">Leaf</tissue>
    </source>
</reference>
<evidence type="ECO:0000313" key="3">
    <source>
        <dbReference type="Proteomes" id="UP000712600"/>
    </source>
</evidence>
<dbReference type="AlphaFoldDB" id="A0A8S9P4M1"/>
<feature type="compositionally biased region" description="Basic and acidic residues" evidence="1">
    <location>
        <begin position="14"/>
        <end position="28"/>
    </location>
</feature>
<sequence>MVHEELHALAGRADPWHDRPCRRADRQHGHARRASWPVSEPSPPASQPATRPCSPGELACVAAGLAG</sequence>
<accession>A0A8S9P4M1</accession>
<dbReference type="Proteomes" id="UP000712600">
    <property type="component" value="Unassembled WGS sequence"/>
</dbReference>
<protein>
    <submittedName>
        <fullName evidence="2">Uncharacterized protein</fullName>
    </submittedName>
</protein>
<feature type="region of interest" description="Disordered" evidence="1">
    <location>
        <begin position="1"/>
        <end position="56"/>
    </location>
</feature>
<evidence type="ECO:0000256" key="1">
    <source>
        <dbReference type="SAM" id="MobiDB-lite"/>
    </source>
</evidence>
<comment type="caution">
    <text evidence="2">The sequence shown here is derived from an EMBL/GenBank/DDBJ whole genome shotgun (WGS) entry which is preliminary data.</text>
</comment>
<proteinExistence type="predicted"/>
<evidence type="ECO:0000313" key="2">
    <source>
        <dbReference type="EMBL" id="KAF3508207.1"/>
    </source>
</evidence>
<gene>
    <name evidence="2" type="ORF">F2Q69_00006491</name>
</gene>
<organism evidence="2 3">
    <name type="scientific">Brassica cretica</name>
    <name type="common">Mustard</name>
    <dbReference type="NCBI Taxonomy" id="69181"/>
    <lineage>
        <taxon>Eukaryota</taxon>
        <taxon>Viridiplantae</taxon>
        <taxon>Streptophyta</taxon>
        <taxon>Embryophyta</taxon>
        <taxon>Tracheophyta</taxon>
        <taxon>Spermatophyta</taxon>
        <taxon>Magnoliopsida</taxon>
        <taxon>eudicotyledons</taxon>
        <taxon>Gunneridae</taxon>
        <taxon>Pentapetalae</taxon>
        <taxon>rosids</taxon>
        <taxon>malvids</taxon>
        <taxon>Brassicales</taxon>
        <taxon>Brassicaceae</taxon>
        <taxon>Brassiceae</taxon>
        <taxon>Brassica</taxon>
    </lineage>
</organism>
<dbReference type="EMBL" id="QGKX02001521">
    <property type="protein sequence ID" value="KAF3508207.1"/>
    <property type="molecule type" value="Genomic_DNA"/>
</dbReference>